<evidence type="ECO:0000313" key="2">
    <source>
        <dbReference type="Proteomes" id="UP001162992"/>
    </source>
</evidence>
<evidence type="ECO:0000313" key="1">
    <source>
        <dbReference type="EMBL" id="KAJ7547114.1"/>
    </source>
</evidence>
<proteinExistence type="predicted"/>
<sequence>MGKFFIVQVCLLALVFAAAGAVLAVIILPFDQNYMVTGAQDHFRKLDSGRTVQLILDQTSASGFASKNRYLFGHISMKIKLVPNDSAGTVTAFYASSETTNHDELDFEFLGNSSGQPYILQTNVFANGVGDREQRISLWFDPTAQFHQYSLIWNRQQIVFQVDSVPIRVFKNNEALGMPYLSSQPMRVFSSLWNGDSWATRGGLVKLNWTHAPFIATYRGFNVDACEWSDSISACAASVGQQWWGQEAYQTLNTNTQKKLKWVQQKYMIYDYCSDTQRFSGTLPRECTTT</sequence>
<comment type="caution">
    <text evidence="1">The sequence shown here is derived from an EMBL/GenBank/DDBJ whole genome shotgun (WGS) entry which is preliminary data.</text>
</comment>
<protein>
    <submittedName>
        <fullName evidence="1">Uncharacterized protein</fullName>
    </submittedName>
</protein>
<keyword evidence="2" id="KW-1185">Reference proteome</keyword>
<name>A0ACC2CYP2_DIPCM</name>
<dbReference type="EMBL" id="CM055099">
    <property type="protein sequence ID" value="KAJ7547114.1"/>
    <property type="molecule type" value="Genomic_DNA"/>
</dbReference>
<organism evidence="1 2">
    <name type="scientific">Diphasiastrum complanatum</name>
    <name type="common">Issler's clubmoss</name>
    <name type="synonym">Lycopodium complanatum</name>
    <dbReference type="NCBI Taxonomy" id="34168"/>
    <lineage>
        <taxon>Eukaryota</taxon>
        <taxon>Viridiplantae</taxon>
        <taxon>Streptophyta</taxon>
        <taxon>Embryophyta</taxon>
        <taxon>Tracheophyta</taxon>
        <taxon>Lycopodiopsida</taxon>
        <taxon>Lycopodiales</taxon>
        <taxon>Lycopodiaceae</taxon>
        <taxon>Lycopodioideae</taxon>
        <taxon>Diphasiastrum</taxon>
    </lineage>
</organism>
<accession>A0ACC2CYP2</accession>
<dbReference type="Proteomes" id="UP001162992">
    <property type="component" value="Chromosome 8"/>
</dbReference>
<reference evidence="2" key="1">
    <citation type="journal article" date="2024" name="Proc. Natl. Acad. Sci. U.S.A.">
        <title>Extraordinary preservation of gene collinearity over three hundred million years revealed in homosporous lycophytes.</title>
        <authorList>
            <person name="Li C."/>
            <person name="Wickell D."/>
            <person name="Kuo L.Y."/>
            <person name="Chen X."/>
            <person name="Nie B."/>
            <person name="Liao X."/>
            <person name="Peng D."/>
            <person name="Ji J."/>
            <person name="Jenkins J."/>
            <person name="Williams M."/>
            <person name="Shu S."/>
            <person name="Plott C."/>
            <person name="Barry K."/>
            <person name="Rajasekar S."/>
            <person name="Grimwood J."/>
            <person name="Han X."/>
            <person name="Sun S."/>
            <person name="Hou Z."/>
            <person name="He W."/>
            <person name="Dai G."/>
            <person name="Sun C."/>
            <person name="Schmutz J."/>
            <person name="Leebens-Mack J.H."/>
            <person name="Li F.W."/>
            <person name="Wang L."/>
        </authorList>
    </citation>
    <scope>NUCLEOTIDE SEQUENCE [LARGE SCALE GENOMIC DNA]</scope>
    <source>
        <strain evidence="2">cv. PW_Plant_1</strain>
    </source>
</reference>
<gene>
    <name evidence="1" type="ORF">O6H91_08G069600</name>
</gene>